<evidence type="ECO:0000313" key="1">
    <source>
        <dbReference type="EMBL" id="KEQ93795.1"/>
    </source>
</evidence>
<dbReference type="Proteomes" id="UP000030641">
    <property type="component" value="Unassembled WGS sequence"/>
</dbReference>
<dbReference type="AlphaFoldDB" id="A0A074Y7W9"/>
<organism evidence="1 2">
    <name type="scientific">Aureobasidium subglaciale (strain EXF-2481)</name>
    <name type="common">Aureobasidium pullulans var. subglaciale</name>
    <dbReference type="NCBI Taxonomy" id="1043005"/>
    <lineage>
        <taxon>Eukaryota</taxon>
        <taxon>Fungi</taxon>
        <taxon>Dikarya</taxon>
        <taxon>Ascomycota</taxon>
        <taxon>Pezizomycotina</taxon>
        <taxon>Dothideomycetes</taxon>
        <taxon>Dothideomycetidae</taxon>
        <taxon>Dothideales</taxon>
        <taxon>Saccotheciaceae</taxon>
        <taxon>Aureobasidium</taxon>
    </lineage>
</organism>
<dbReference type="EMBL" id="KL584764">
    <property type="protein sequence ID" value="KEQ93795.1"/>
    <property type="molecule type" value="Genomic_DNA"/>
</dbReference>
<dbReference type="GeneID" id="25366895"/>
<reference evidence="1 2" key="1">
    <citation type="journal article" date="2014" name="BMC Genomics">
        <title>Genome sequencing of four Aureobasidium pullulans varieties: biotechnological potential, stress tolerance, and description of new species.</title>
        <authorList>
            <person name="Gostin Ar C."/>
            <person name="Ohm R.A."/>
            <person name="Kogej T."/>
            <person name="Sonjak S."/>
            <person name="Turk M."/>
            <person name="Zajc J."/>
            <person name="Zalar P."/>
            <person name="Grube M."/>
            <person name="Sun H."/>
            <person name="Han J."/>
            <person name="Sharma A."/>
            <person name="Chiniquy J."/>
            <person name="Ngan C.Y."/>
            <person name="Lipzen A."/>
            <person name="Barry K."/>
            <person name="Grigoriev I.V."/>
            <person name="Gunde-Cimerman N."/>
        </authorList>
    </citation>
    <scope>NUCLEOTIDE SEQUENCE [LARGE SCALE GENOMIC DNA]</scope>
    <source>
        <strain evidence="1 2">EXF-2481</strain>
    </source>
</reference>
<dbReference type="OrthoDB" id="310217at2759"/>
<sequence length="124" mass="13696">MRLMSVLPENNWRTPDHGYAVPVANQLRHNRRAHLGVRELGTHAVNPGPKKYSNVLVDIVCHCLRPDRINRPSAALLLQTIQTNANFQGMDIAGTGAGGVITPAMRKQMVMLGDDRWAIGNPRP</sequence>
<name>A0A074Y7W9_AURSE</name>
<dbReference type="InParanoid" id="A0A074Y7W9"/>
<evidence type="ECO:0008006" key="3">
    <source>
        <dbReference type="Google" id="ProtNLM"/>
    </source>
</evidence>
<gene>
    <name evidence="1" type="ORF">AUEXF2481DRAFT_41527</name>
</gene>
<keyword evidence="2" id="KW-1185">Reference proteome</keyword>
<accession>A0A074Y7W9</accession>
<dbReference type="HOGENOM" id="CLU_2014812_0_0_1"/>
<protein>
    <recommendedName>
        <fullName evidence="3">Protein kinase domain-containing protein</fullName>
    </recommendedName>
</protein>
<evidence type="ECO:0000313" key="2">
    <source>
        <dbReference type="Proteomes" id="UP000030641"/>
    </source>
</evidence>
<dbReference type="RefSeq" id="XP_013342326.1">
    <property type="nucleotide sequence ID" value="XM_013486872.1"/>
</dbReference>
<proteinExistence type="predicted"/>